<reference evidence="5 6" key="1">
    <citation type="submission" date="2018-05" db="EMBL/GenBank/DDBJ databases">
        <title>Genomic Encyclopedia of Type Strains, Phase IV (KMG-IV): sequencing the most valuable type-strain genomes for metagenomic binning, comparative biology and taxonomic classification.</title>
        <authorList>
            <person name="Goeker M."/>
        </authorList>
    </citation>
    <scope>NUCLEOTIDE SEQUENCE [LARGE SCALE GENOMIC DNA]</scope>
    <source>
        <strain evidence="5 6">DSM 566</strain>
    </source>
</reference>
<dbReference type="InterPro" id="IPR000644">
    <property type="entry name" value="CBS_dom"/>
</dbReference>
<dbReference type="EMBL" id="QJJS01000006">
    <property type="protein sequence ID" value="PXW96642.1"/>
    <property type="molecule type" value="Genomic_DNA"/>
</dbReference>
<proteinExistence type="predicted"/>
<name>A0A318H1E2_9BURK</name>
<feature type="domain" description="CBS" evidence="4">
    <location>
        <begin position="161"/>
        <end position="219"/>
    </location>
</feature>
<dbReference type="SMART" id="SM00116">
    <property type="entry name" value="CBS"/>
    <property type="match status" value="2"/>
</dbReference>
<dbReference type="InterPro" id="IPR051257">
    <property type="entry name" value="Diverse_CBS-Domain"/>
</dbReference>
<evidence type="ECO:0000259" key="4">
    <source>
        <dbReference type="PROSITE" id="PS51371"/>
    </source>
</evidence>
<dbReference type="PANTHER" id="PTHR43080:SF26">
    <property type="entry name" value="REGULATORY PROTEIN"/>
    <property type="match status" value="1"/>
</dbReference>
<evidence type="ECO:0000313" key="5">
    <source>
        <dbReference type="EMBL" id="PXW96642.1"/>
    </source>
</evidence>
<keyword evidence="1 2" id="KW-0129">CBS domain</keyword>
<comment type="caution">
    <text evidence="5">The sequence shown here is derived from an EMBL/GenBank/DDBJ whole genome shotgun (WGS) entry which is preliminary data.</text>
</comment>
<feature type="region of interest" description="Disordered" evidence="3">
    <location>
        <begin position="27"/>
        <end position="60"/>
    </location>
</feature>
<sequence length="221" mass="23612">MFMVYGTAGRLFTGTLEQLRDHLPVQAAGRTPAIRPVEAEGDSSPARDLREGEPHPPAALPPALAAYARQQQAAPGRQPLSRADQVMTRRVLTVPADLALPDAWRLLHDHHIGQAPVVDARARLVGLVSRADLLPEPWRPLDDTAQAALRTLARQPVAAVMHTPVPAAAADTDLRRVASALLDSDLPALVVTDEQGAVIGLVSRSDLLRAIAADPPLDLWG</sequence>
<dbReference type="Pfam" id="PF00571">
    <property type="entry name" value="CBS"/>
    <property type="match status" value="2"/>
</dbReference>
<evidence type="ECO:0000256" key="3">
    <source>
        <dbReference type="SAM" id="MobiDB-lite"/>
    </source>
</evidence>
<dbReference type="SUPFAM" id="SSF54631">
    <property type="entry name" value="CBS-domain pair"/>
    <property type="match status" value="1"/>
</dbReference>
<evidence type="ECO:0000313" key="6">
    <source>
        <dbReference type="Proteomes" id="UP000247811"/>
    </source>
</evidence>
<keyword evidence="6" id="KW-1185">Reference proteome</keyword>
<protein>
    <submittedName>
        <fullName evidence="5">CBS domain protein</fullName>
    </submittedName>
</protein>
<feature type="domain" description="CBS" evidence="4">
    <location>
        <begin position="87"/>
        <end position="144"/>
    </location>
</feature>
<dbReference type="AlphaFoldDB" id="A0A318H1E2"/>
<dbReference type="PROSITE" id="PS51371">
    <property type="entry name" value="CBS"/>
    <property type="match status" value="2"/>
</dbReference>
<dbReference type="Gene3D" id="3.10.580.10">
    <property type="entry name" value="CBS-domain"/>
    <property type="match status" value="1"/>
</dbReference>
<accession>A0A318H1E2</accession>
<organism evidence="5 6">
    <name type="scientific">Sphaerotilus hippei</name>
    <dbReference type="NCBI Taxonomy" id="744406"/>
    <lineage>
        <taxon>Bacteria</taxon>
        <taxon>Pseudomonadati</taxon>
        <taxon>Pseudomonadota</taxon>
        <taxon>Betaproteobacteria</taxon>
        <taxon>Burkholderiales</taxon>
        <taxon>Sphaerotilaceae</taxon>
        <taxon>Sphaerotilus</taxon>
    </lineage>
</organism>
<evidence type="ECO:0000256" key="1">
    <source>
        <dbReference type="ARBA" id="ARBA00023122"/>
    </source>
</evidence>
<dbReference type="PANTHER" id="PTHR43080">
    <property type="entry name" value="CBS DOMAIN-CONTAINING PROTEIN CBSX3, MITOCHONDRIAL"/>
    <property type="match status" value="1"/>
</dbReference>
<feature type="compositionally biased region" description="Basic and acidic residues" evidence="3">
    <location>
        <begin position="45"/>
        <end position="54"/>
    </location>
</feature>
<evidence type="ECO:0000256" key="2">
    <source>
        <dbReference type="PROSITE-ProRule" id="PRU00703"/>
    </source>
</evidence>
<dbReference type="Proteomes" id="UP000247811">
    <property type="component" value="Unassembled WGS sequence"/>
</dbReference>
<gene>
    <name evidence="5" type="ORF">C7444_106163</name>
</gene>
<dbReference type="RefSeq" id="WP_170130685.1">
    <property type="nucleotide sequence ID" value="NZ_QJJS01000006.1"/>
</dbReference>
<dbReference type="InterPro" id="IPR046342">
    <property type="entry name" value="CBS_dom_sf"/>
</dbReference>